<keyword evidence="1" id="KW-0808">Transferase</keyword>
<dbReference type="STRING" id="1789683.A0A1X7R6E3"/>
<evidence type="ECO:0000313" key="2">
    <source>
        <dbReference type="Proteomes" id="UP000196158"/>
    </source>
</evidence>
<dbReference type="Proteomes" id="UP000196158">
    <property type="component" value="Unassembled WGS sequence"/>
</dbReference>
<keyword evidence="2" id="KW-1185">Reference proteome</keyword>
<reference evidence="1 2" key="1">
    <citation type="submission" date="2017-04" db="EMBL/GenBank/DDBJ databases">
        <authorList>
            <person name="Afonso C.L."/>
            <person name="Miller P.J."/>
            <person name="Scott M.A."/>
            <person name="Spackman E."/>
            <person name="Goraichik I."/>
            <person name="Dimitrov K.M."/>
            <person name="Suarez D.L."/>
            <person name="Swayne D.E."/>
        </authorList>
    </citation>
    <scope>NUCLEOTIDE SEQUENCE [LARGE SCALE GENOMIC DNA]</scope>
</reference>
<dbReference type="InterPro" id="IPR010828">
    <property type="entry name" value="Atf2/Sli1-like"/>
</dbReference>
<dbReference type="PANTHER" id="PTHR28037">
    <property type="entry name" value="ALCOHOL O-ACETYLTRANSFERASE 1-RELATED"/>
    <property type="match status" value="1"/>
</dbReference>
<protein>
    <submittedName>
        <fullName evidence="1">Similar to Saccharomyces cerevisiae YGR177C ATF2 Alcohol acetyltransferase, may play a role in steroid detoxification</fullName>
    </submittedName>
</protein>
<sequence>MDETKPLLSETDTKVLRGHKRHLGHLENYFALLQRQELYGNFSISCKLNHGITYVDLARGLRSIVLANPIMMHTLVSATNKDSSWDELSNYYRSSEYLDKPWPEHDFMEVVDQLSLKDVVINEQTNLYGDLLTKLQNQFQKDNGVITEKLCDILSQVRIPVYQRNKPNWRILCLTDDPNNNDSQSFDTLVYISNHCSADAMTGINLFQDIVSEINKPDTKTIIEGESQESLQIWDYERDYLKCSKLPLPITERVNYVPSILTFIWLIITTIVNGIFNYKSPCEDTQRITESEPQVCYQSFVRFTQDEVSRIKNKINKQKCTMTALMQTALCVTLKEHGIFNNRSMNEITFDITVPNNTRKGLPDSLVDEQYKYGSNVGGLHYSYLISSFKDSQFWSLARYYNGVFKSADYLVGLGSIMLGFITQNKNIDAMIADSYLNKKRGGIILSNVGVINTTTSSEEDTLQIEDMLFMQNLGVLNFSYSVNIVTTTSGGMNLCMSAVEGAVASQADFTALGKELHAKIMNKCD</sequence>
<proteinExistence type="predicted"/>
<dbReference type="PANTHER" id="PTHR28037:SF1">
    <property type="entry name" value="ALCOHOL O-ACETYLTRANSFERASE 1-RELATED"/>
    <property type="match status" value="1"/>
</dbReference>
<dbReference type="AlphaFoldDB" id="A0A1X7R6E3"/>
<evidence type="ECO:0000313" key="1">
    <source>
        <dbReference type="EMBL" id="SMN21164.1"/>
    </source>
</evidence>
<dbReference type="OrthoDB" id="3979966at2759"/>
<dbReference type="Pfam" id="PF07247">
    <property type="entry name" value="AATase"/>
    <property type="match status" value="1"/>
</dbReference>
<gene>
    <name evidence="1" type="ORF">KASA_0L01991G</name>
</gene>
<dbReference type="GO" id="GO:0008080">
    <property type="term" value="F:N-acetyltransferase activity"/>
    <property type="evidence" value="ECO:0007669"/>
    <property type="project" value="TreeGrafter"/>
</dbReference>
<organism evidence="1 2">
    <name type="scientific">Maudiozyma saulgeensis</name>
    <dbReference type="NCBI Taxonomy" id="1789683"/>
    <lineage>
        <taxon>Eukaryota</taxon>
        <taxon>Fungi</taxon>
        <taxon>Dikarya</taxon>
        <taxon>Ascomycota</taxon>
        <taxon>Saccharomycotina</taxon>
        <taxon>Saccharomycetes</taxon>
        <taxon>Saccharomycetales</taxon>
        <taxon>Saccharomycetaceae</taxon>
        <taxon>Maudiozyma</taxon>
    </lineage>
</organism>
<accession>A0A1X7R6E3</accession>
<dbReference type="EMBL" id="FXLY01000007">
    <property type="protein sequence ID" value="SMN21164.1"/>
    <property type="molecule type" value="Genomic_DNA"/>
</dbReference>
<name>A0A1X7R6E3_9SACH</name>
<dbReference type="InterPro" id="IPR052058">
    <property type="entry name" value="Alcohol_O-acetyltransferase"/>
</dbReference>